<keyword evidence="7" id="KW-0067">ATP-binding</keyword>
<dbReference type="InterPro" id="IPR020825">
    <property type="entry name" value="Phe-tRNA_synthase-like_B3/B4"/>
</dbReference>
<dbReference type="Pfam" id="PF03483">
    <property type="entry name" value="B3_4"/>
    <property type="match status" value="1"/>
</dbReference>
<proteinExistence type="predicted"/>
<dbReference type="AlphaFoldDB" id="A0A2K9YSV7"/>
<dbReference type="InterPro" id="IPR012340">
    <property type="entry name" value="NA-bd_OB-fold"/>
</dbReference>
<dbReference type="EC" id="6.1.1.20" evidence="2"/>
<dbReference type="InterPro" id="IPR009061">
    <property type="entry name" value="DNA-bd_dom_put_sf"/>
</dbReference>
<keyword evidence="10" id="KW-0648">Protein biosynthesis</keyword>
<dbReference type="Proteomes" id="UP000029712">
    <property type="component" value="Chromosome"/>
</dbReference>
<evidence type="ECO:0000256" key="9">
    <source>
        <dbReference type="ARBA" id="ARBA00022884"/>
    </source>
</evidence>
<protein>
    <recommendedName>
        <fullName evidence="2">phenylalanine--tRNA ligase</fullName>
        <ecNumber evidence="2">6.1.1.20</ecNumber>
    </recommendedName>
</protein>
<evidence type="ECO:0000256" key="6">
    <source>
        <dbReference type="ARBA" id="ARBA00022741"/>
    </source>
</evidence>
<keyword evidence="11" id="KW-0030">Aminoacyl-tRNA synthetase</keyword>
<evidence type="ECO:0000256" key="5">
    <source>
        <dbReference type="ARBA" id="ARBA00022723"/>
    </source>
</evidence>
<keyword evidence="3" id="KW-0820">tRNA-binding</keyword>
<dbReference type="InterPro" id="IPR033714">
    <property type="entry name" value="tRNA_bind_bactPheRS"/>
</dbReference>
<dbReference type="Gene3D" id="2.40.50.140">
    <property type="entry name" value="Nucleic acid-binding proteins"/>
    <property type="match status" value="1"/>
</dbReference>
<evidence type="ECO:0000256" key="10">
    <source>
        <dbReference type="ARBA" id="ARBA00022917"/>
    </source>
</evidence>
<evidence type="ECO:0000256" key="4">
    <source>
        <dbReference type="ARBA" id="ARBA00022598"/>
    </source>
</evidence>
<comment type="cofactor">
    <cofactor evidence="1">
        <name>Mg(2+)</name>
        <dbReference type="ChEBI" id="CHEBI:18420"/>
    </cofactor>
</comment>
<dbReference type="InterPro" id="IPR005146">
    <property type="entry name" value="B3/B4_tRNA-bd"/>
</dbReference>
<keyword evidence="9" id="KW-0694">RNA-binding</keyword>
<keyword evidence="6" id="KW-0547">Nucleotide-binding</keyword>
<dbReference type="Pfam" id="PF01588">
    <property type="entry name" value="tRNA_bind"/>
    <property type="match status" value="1"/>
</dbReference>
<dbReference type="PANTHER" id="PTHR10947:SF0">
    <property type="entry name" value="PHENYLALANINE--TRNA LIGASE BETA SUBUNIT"/>
    <property type="match status" value="1"/>
</dbReference>
<dbReference type="GO" id="GO:0009328">
    <property type="term" value="C:phenylalanine-tRNA ligase complex"/>
    <property type="evidence" value="ECO:0007669"/>
    <property type="project" value="TreeGrafter"/>
</dbReference>
<dbReference type="SUPFAM" id="SSF46955">
    <property type="entry name" value="Putative DNA-binding domain"/>
    <property type="match status" value="1"/>
</dbReference>
<dbReference type="PANTHER" id="PTHR10947">
    <property type="entry name" value="PHENYLALANYL-TRNA SYNTHETASE BETA CHAIN AND LEUCINE-RICH REPEAT-CONTAINING PROTEIN 47"/>
    <property type="match status" value="1"/>
</dbReference>
<dbReference type="GO" id="GO:0000287">
    <property type="term" value="F:magnesium ion binding"/>
    <property type="evidence" value="ECO:0007669"/>
    <property type="project" value="InterPro"/>
</dbReference>
<keyword evidence="8" id="KW-0460">Magnesium</keyword>
<dbReference type="GO" id="GO:0000049">
    <property type="term" value="F:tRNA binding"/>
    <property type="evidence" value="ECO:0007669"/>
    <property type="project" value="UniProtKB-UniRule"/>
</dbReference>
<dbReference type="PROSITE" id="PS51483">
    <property type="entry name" value="B5"/>
    <property type="match status" value="1"/>
</dbReference>
<evidence type="ECO:0000256" key="11">
    <source>
        <dbReference type="ARBA" id="ARBA00023146"/>
    </source>
</evidence>
<dbReference type="SMART" id="SM00873">
    <property type="entry name" value="B3_4"/>
    <property type="match status" value="1"/>
</dbReference>
<dbReference type="GO" id="GO:0005524">
    <property type="term" value="F:ATP binding"/>
    <property type="evidence" value="ECO:0007669"/>
    <property type="project" value="UniProtKB-KW"/>
</dbReference>
<evidence type="ECO:0000256" key="3">
    <source>
        <dbReference type="ARBA" id="ARBA00022555"/>
    </source>
</evidence>
<dbReference type="InterPro" id="IPR005147">
    <property type="entry name" value="tRNA_synthase_B5-dom"/>
</dbReference>
<dbReference type="InterPro" id="IPR045060">
    <property type="entry name" value="Phe-tRNA-ligase_IIc_bsu"/>
</dbReference>
<dbReference type="Gene3D" id="3.30.930.10">
    <property type="entry name" value="Bira Bifunctional Protein, Domain 2"/>
    <property type="match status" value="1"/>
</dbReference>
<dbReference type="Gene3D" id="3.50.40.10">
    <property type="entry name" value="Phenylalanyl-trna Synthetase, Chain B, domain 3"/>
    <property type="match status" value="1"/>
</dbReference>
<dbReference type="CDD" id="cd02796">
    <property type="entry name" value="tRNA_bind_bactPheRS"/>
    <property type="match status" value="1"/>
</dbReference>
<name>A0A2K9YSV7_METHO</name>
<dbReference type="SUPFAM" id="SSF50249">
    <property type="entry name" value="Nucleic acid-binding proteins"/>
    <property type="match status" value="1"/>
</dbReference>
<reference evidence="12 13" key="2">
    <citation type="submission" date="2018-10" db="EMBL/GenBank/DDBJ databases">
        <title>Detection and isolation of Mycoplasma hominis as a predominant microorganism from pelvic cavity of patient with salpingitis and tubo-ovarian abscess.</title>
        <authorList>
            <person name="Guschin A.E."/>
            <person name="Khayrullina G.A."/>
            <person name="Rakovskaya I.V."/>
            <person name="Shelenkov A.A."/>
            <person name="Shagin D.A."/>
        </authorList>
    </citation>
    <scope>NUCLEOTIDE SEQUENCE [LARGE SCALE GENOMIC DNA]</scope>
    <source>
        <strain evidence="13">TOA</strain>
    </source>
</reference>
<evidence type="ECO:0000313" key="12">
    <source>
        <dbReference type="EMBL" id="AYN65244.1"/>
    </source>
</evidence>
<dbReference type="EMBL" id="CP033021">
    <property type="protein sequence ID" value="AYN65244.1"/>
    <property type="molecule type" value="Genomic_DNA"/>
</dbReference>
<keyword evidence="4 12" id="KW-0436">Ligase</keyword>
<sequence length="724" mass="82303">MLFSYKKIVKLANITDKSVEEVVGAINSIGFEVEEYHKFLDAEGMKFCHVLKAYKNPNSDRLTVCEVEFGNGDHSIIQTNATNMHEGDYVMAYVPGSRSGKNIFAAKELKGIISEGMFVSLNEIGIPEEFHPLDSKDGIFQVGKIDLNLDPVQYFDLDDYLIDVTILSNRADALCYLILAKEISAYFESYVEPLSKPKPTLESDIVVSKNLVATNCFSLVEATTKQPTISLQDEFLLWKHGIKTFRNAVDITNLVLLYAGVPCHVYNKNSLSSNEFSTSLSNETLNVLGNKQVTLNNNLVVKNGDQTVSIASVIGLENYEYRPDGGHCVFELASFSLKEVRKSIKTVKLETLASLRGSKEISSGQVVMAYEFLTKYLDQYSVQINAPKLRKTNILIDSHYITKYAGFNITKTKKYIQVLNQLTLLGFKIKEDLSSVIFPTYRYDLKNMQDFVEEVFRFYGYDNFPAKSPKITRLLIKENKEFKFIENFCAKGYFNVRTYTLINPEKNIFNPFDFKTNFNAIAAKNYDHSQIRNSMISSLLEVLDTNIKQGLPDASYFEIAMINNKMNVLGIASLNKTIDDIKADICSITNETLEFKPSKLKIFNPNAAQEIYLNNELIGYVAKLDPHYCQYNAVFSEVFLDKMNSNVIKYKNYKHTPLKSRDVTISVLDKQSIEETIKKIQSIFGVYKISIKDVYNKDNGTKNITLEVILEDWATKKFDSIFNK</sequence>
<dbReference type="SUPFAM" id="SSF56037">
    <property type="entry name" value="PheT/TilS domain"/>
    <property type="match status" value="1"/>
</dbReference>
<keyword evidence="5" id="KW-0479">Metal-binding</keyword>
<dbReference type="OrthoDB" id="9805455at2"/>
<reference evidence="12 13" key="1">
    <citation type="submission" date="2014-08" db="EMBL/GenBank/DDBJ databases">
        <authorList>
            <person name="Kuleshov K."/>
            <person name="Dedkov V."/>
            <person name="Markelov M."/>
            <person name="Pimkina E."/>
        </authorList>
    </citation>
    <scope>NUCLEOTIDE SEQUENCE [LARGE SCALE GENOMIC DNA]</scope>
    <source>
        <strain evidence="13">TOA</strain>
    </source>
</reference>
<dbReference type="RefSeq" id="WP_036438897.1">
    <property type="nucleotide sequence ID" value="NZ_CP026341.1"/>
</dbReference>
<dbReference type="InterPro" id="IPR041616">
    <property type="entry name" value="PheRS_beta_core"/>
</dbReference>
<evidence type="ECO:0000256" key="2">
    <source>
        <dbReference type="ARBA" id="ARBA00012814"/>
    </source>
</evidence>
<organism evidence="12 13">
    <name type="scientific">Metamycoplasma hominis</name>
    <name type="common">Mycoplasma hominis</name>
    <dbReference type="NCBI Taxonomy" id="2098"/>
    <lineage>
        <taxon>Bacteria</taxon>
        <taxon>Bacillati</taxon>
        <taxon>Mycoplasmatota</taxon>
        <taxon>Mycoplasmoidales</taxon>
        <taxon>Metamycoplasmataceae</taxon>
        <taxon>Metamycoplasma</taxon>
    </lineage>
</organism>
<dbReference type="InterPro" id="IPR002547">
    <property type="entry name" value="tRNA-bd_dom"/>
</dbReference>
<evidence type="ECO:0000256" key="1">
    <source>
        <dbReference type="ARBA" id="ARBA00001946"/>
    </source>
</evidence>
<dbReference type="Pfam" id="PF03484">
    <property type="entry name" value="B5"/>
    <property type="match status" value="1"/>
</dbReference>
<gene>
    <name evidence="12" type="ORF">KN71_000760</name>
</gene>
<dbReference type="PROSITE" id="PS50886">
    <property type="entry name" value="TRBD"/>
    <property type="match status" value="1"/>
</dbReference>
<dbReference type="SMART" id="SM00874">
    <property type="entry name" value="B5"/>
    <property type="match status" value="1"/>
</dbReference>
<dbReference type="InterPro" id="IPR045864">
    <property type="entry name" value="aa-tRNA-synth_II/BPL/LPL"/>
</dbReference>
<dbReference type="Pfam" id="PF17759">
    <property type="entry name" value="tRNA_synthFbeta"/>
    <property type="match status" value="1"/>
</dbReference>
<evidence type="ECO:0000313" key="13">
    <source>
        <dbReference type="Proteomes" id="UP000029712"/>
    </source>
</evidence>
<evidence type="ECO:0000256" key="8">
    <source>
        <dbReference type="ARBA" id="ARBA00022842"/>
    </source>
</evidence>
<dbReference type="GO" id="GO:0006432">
    <property type="term" value="P:phenylalanyl-tRNA aminoacylation"/>
    <property type="evidence" value="ECO:0007669"/>
    <property type="project" value="InterPro"/>
</dbReference>
<dbReference type="SUPFAM" id="SSF55681">
    <property type="entry name" value="Class II aaRS and biotin synthetases"/>
    <property type="match status" value="1"/>
</dbReference>
<dbReference type="GO" id="GO:0004826">
    <property type="term" value="F:phenylalanine-tRNA ligase activity"/>
    <property type="evidence" value="ECO:0007669"/>
    <property type="project" value="UniProtKB-EC"/>
</dbReference>
<accession>A0A2K9YSV7</accession>
<dbReference type="Gene3D" id="3.30.56.10">
    <property type="match status" value="2"/>
</dbReference>
<evidence type="ECO:0000256" key="7">
    <source>
        <dbReference type="ARBA" id="ARBA00022840"/>
    </source>
</evidence>
<dbReference type="NCBIfam" id="NF001882">
    <property type="entry name" value="PRK00629.5-4"/>
    <property type="match status" value="1"/>
</dbReference>